<organism evidence="1">
    <name type="scientific">marine sediment metagenome</name>
    <dbReference type="NCBI Taxonomy" id="412755"/>
    <lineage>
        <taxon>unclassified sequences</taxon>
        <taxon>metagenomes</taxon>
        <taxon>ecological metagenomes</taxon>
    </lineage>
</organism>
<gene>
    <name evidence="1" type="ORF">S01H1_61271</name>
</gene>
<sequence>METKMMETKCNNCGATEITQASQGAKCMICLVGVMEELTYRAPSQVRDL</sequence>
<name>X0Y789_9ZZZZ</name>
<evidence type="ECO:0000313" key="1">
    <source>
        <dbReference type="EMBL" id="GAG32751.1"/>
    </source>
</evidence>
<dbReference type="EMBL" id="BARS01040165">
    <property type="protein sequence ID" value="GAG32751.1"/>
    <property type="molecule type" value="Genomic_DNA"/>
</dbReference>
<protein>
    <submittedName>
        <fullName evidence="1">Uncharacterized protein</fullName>
    </submittedName>
</protein>
<dbReference type="AlphaFoldDB" id="X0Y789"/>
<accession>X0Y789</accession>
<proteinExistence type="predicted"/>
<comment type="caution">
    <text evidence="1">The sequence shown here is derived from an EMBL/GenBank/DDBJ whole genome shotgun (WGS) entry which is preliminary data.</text>
</comment>
<reference evidence="1" key="1">
    <citation type="journal article" date="2014" name="Front. Microbiol.">
        <title>High frequency of phylogenetically diverse reductive dehalogenase-homologous genes in deep subseafloor sedimentary metagenomes.</title>
        <authorList>
            <person name="Kawai M."/>
            <person name="Futagami T."/>
            <person name="Toyoda A."/>
            <person name="Takaki Y."/>
            <person name="Nishi S."/>
            <person name="Hori S."/>
            <person name="Arai W."/>
            <person name="Tsubouchi T."/>
            <person name="Morono Y."/>
            <person name="Uchiyama I."/>
            <person name="Ito T."/>
            <person name="Fujiyama A."/>
            <person name="Inagaki F."/>
            <person name="Takami H."/>
        </authorList>
    </citation>
    <scope>NUCLEOTIDE SEQUENCE</scope>
    <source>
        <strain evidence="1">Expedition CK06-06</strain>
    </source>
</reference>